<proteinExistence type="predicted"/>
<keyword evidence="1" id="KW-0732">Signal</keyword>
<keyword evidence="3" id="KW-1185">Reference proteome</keyword>
<evidence type="ECO:0000313" key="2">
    <source>
        <dbReference type="EMBL" id="TBN17511.1"/>
    </source>
</evidence>
<feature type="chain" id="PRO_5020399528" evidence="1">
    <location>
        <begin position="20"/>
        <end position="105"/>
    </location>
</feature>
<dbReference type="RefSeq" id="WP_130935803.1">
    <property type="nucleotide sequence ID" value="NZ_BMEE01000001.1"/>
</dbReference>
<organism evidence="2 3">
    <name type="scientific">Hyunsoonleella pacifica</name>
    <dbReference type="NCBI Taxonomy" id="1080224"/>
    <lineage>
        <taxon>Bacteria</taxon>
        <taxon>Pseudomonadati</taxon>
        <taxon>Bacteroidota</taxon>
        <taxon>Flavobacteriia</taxon>
        <taxon>Flavobacteriales</taxon>
        <taxon>Flavobacteriaceae</taxon>
    </lineage>
</organism>
<dbReference type="AlphaFoldDB" id="A0A4Q9FQ05"/>
<dbReference type="EMBL" id="SIRS01000002">
    <property type="protein sequence ID" value="TBN17511.1"/>
    <property type="molecule type" value="Genomic_DNA"/>
</dbReference>
<name>A0A4Q9FQ05_9FLAO</name>
<feature type="signal peptide" evidence="1">
    <location>
        <begin position="1"/>
        <end position="19"/>
    </location>
</feature>
<comment type="caution">
    <text evidence="2">The sequence shown here is derived from an EMBL/GenBank/DDBJ whole genome shotgun (WGS) entry which is preliminary data.</text>
</comment>
<sequence length="105" mass="12424">MKKSIITLTALLFCILISAQNATKTNDKNTNSYFIRYKSKVGEKQKDFIKRVNKEFARVSKGGWYAVQFDRQNEKDKDDNKIFVLYVLYNKYKKSIDKPVTLYHE</sequence>
<evidence type="ECO:0000313" key="3">
    <source>
        <dbReference type="Proteomes" id="UP000292372"/>
    </source>
</evidence>
<reference evidence="2 3" key="1">
    <citation type="journal article" date="2015" name="Int. J. Syst. Evol. Microbiol.">
        <title>Hyunsoonleella pacifica sp. nov., isolated from seawater of South Pacific Gyre.</title>
        <authorList>
            <person name="Gao X."/>
            <person name="Zhang Z."/>
            <person name="Dai X."/>
            <person name="Zhang X.H."/>
        </authorList>
    </citation>
    <scope>NUCLEOTIDE SEQUENCE [LARGE SCALE GENOMIC DNA]</scope>
    <source>
        <strain evidence="2 3">SW033</strain>
    </source>
</reference>
<dbReference type="Proteomes" id="UP000292372">
    <property type="component" value="Unassembled WGS sequence"/>
</dbReference>
<accession>A0A4Q9FQ05</accession>
<gene>
    <name evidence="2" type="ORF">EYD46_04135</name>
</gene>
<evidence type="ECO:0000256" key="1">
    <source>
        <dbReference type="SAM" id="SignalP"/>
    </source>
</evidence>
<protein>
    <submittedName>
        <fullName evidence="2">Uncharacterized protein</fullName>
    </submittedName>
</protein>